<dbReference type="Proteomes" id="UP000183144">
    <property type="component" value="Unassembled WGS sequence"/>
</dbReference>
<evidence type="ECO:0000313" key="1">
    <source>
        <dbReference type="EMBL" id="OIN89541.1"/>
    </source>
</evidence>
<proteinExistence type="predicted"/>
<reference evidence="1 2" key="1">
    <citation type="journal article" date="2016" name="Environ. Microbiol.">
        <title>Genomic resolution of a cold subsurface aquifer community provides metabolic insights for novel microbes adapted to high CO concentrations.</title>
        <authorList>
            <person name="Probst A.J."/>
            <person name="Castelle C.J."/>
            <person name="Singh A."/>
            <person name="Brown C.T."/>
            <person name="Anantharaman K."/>
            <person name="Sharon I."/>
            <person name="Hug L.A."/>
            <person name="Burstein D."/>
            <person name="Emerson J.B."/>
            <person name="Thomas B.C."/>
            <person name="Banfield J.F."/>
        </authorList>
    </citation>
    <scope>NUCLEOTIDE SEQUENCE [LARGE SCALE GENOMIC DNA]</scope>
    <source>
        <strain evidence="1">CG1_02_47_37</strain>
    </source>
</reference>
<name>A0A1J4RUA5_9BACT</name>
<protein>
    <submittedName>
        <fullName evidence="1">Uncharacterized protein</fullName>
    </submittedName>
</protein>
<accession>A0A1J4RUA5</accession>
<organism evidence="1 2">
    <name type="scientific">Candidatus Beckwithbacteria bacterium CG1_02_47_37</name>
    <dbReference type="NCBI Taxonomy" id="1805034"/>
    <lineage>
        <taxon>Bacteria</taxon>
        <taxon>Candidatus Beckwithiibacteriota</taxon>
    </lineage>
</organism>
<gene>
    <name evidence="1" type="ORF">AUJ59_01260</name>
</gene>
<evidence type="ECO:0000313" key="2">
    <source>
        <dbReference type="Proteomes" id="UP000183144"/>
    </source>
</evidence>
<dbReference type="AlphaFoldDB" id="A0A1J4RUA5"/>
<dbReference type="STRING" id="1805034.AUJ59_01260"/>
<sequence length="255" mass="29165">MLNLSSNPLFWPNQGNFNMDKNKSNIFIGGGIATKTEFSQAVPFDILGFLLSAEFTKRQIPGSKVFLLIADQHAWLANNFDREKCQKTADNLHQTILTIIKKFQLQDWQVFLASQVFPNALPQSYEELEKRDVTHFFNQHNCGLKIGWSASMAENQHKTDESHFDQQLNIPIQSIFTKPGVTSNPKKPFESPYICTNPATRITVDKSSISKWRVNPAVKNHLNRITMLFEQLIETFPNKTPLEVKVKKIISKIIC</sequence>
<comment type="caution">
    <text evidence="1">The sequence shown here is derived from an EMBL/GenBank/DDBJ whole genome shotgun (WGS) entry which is preliminary data.</text>
</comment>
<dbReference type="EMBL" id="MNUI01000025">
    <property type="protein sequence ID" value="OIN89541.1"/>
    <property type="molecule type" value="Genomic_DNA"/>
</dbReference>